<feature type="domain" description="Beta/gamma crystallin 'Greek key'" evidence="5">
    <location>
        <begin position="172"/>
        <end position="210"/>
    </location>
</feature>
<comment type="similarity">
    <text evidence="1">Belongs to the beta/gamma-crystallin family.</text>
</comment>
<feature type="chain" id="PRO_5011572724" evidence="4">
    <location>
        <begin position="22"/>
        <end position="210"/>
    </location>
</feature>
<keyword evidence="4" id="KW-0732">Signal</keyword>
<dbReference type="Pfam" id="PF00030">
    <property type="entry name" value="Crystall"/>
    <property type="match status" value="2"/>
</dbReference>
<feature type="signal peptide" evidence="4">
    <location>
        <begin position="1"/>
        <end position="21"/>
    </location>
</feature>
<keyword evidence="2" id="KW-0677">Repeat</keyword>
<feature type="domain" description="Beta/gamma crystallin 'Greek key'" evidence="5">
    <location>
        <begin position="22"/>
        <end position="62"/>
    </location>
</feature>
<dbReference type="PANTHER" id="PTHR11818:SF42">
    <property type="entry name" value="VOLTAGE-GATED HYDROGEN CHANNEL 1"/>
    <property type="match status" value="1"/>
</dbReference>
<organism evidence="6 7">
    <name type="scientific">Rugamonas rubra</name>
    <dbReference type="NCBI Taxonomy" id="758825"/>
    <lineage>
        <taxon>Bacteria</taxon>
        <taxon>Pseudomonadati</taxon>
        <taxon>Pseudomonadota</taxon>
        <taxon>Betaproteobacteria</taxon>
        <taxon>Burkholderiales</taxon>
        <taxon>Oxalobacteraceae</taxon>
        <taxon>Telluria group</taxon>
        <taxon>Rugamonas</taxon>
    </lineage>
</organism>
<evidence type="ECO:0000313" key="7">
    <source>
        <dbReference type="Proteomes" id="UP000199470"/>
    </source>
</evidence>
<reference evidence="6 7" key="1">
    <citation type="submission" date="2016-10" db="EMBL/GenBank/DDBJ databases">
        <authorList>
            <person name="de Groot N.N."/>
        </authorList>
    </citation>
    <scope>NUCLEOTIDE SEQUENCE [LARGE SCALE GENOMIC DNA]</scope>
    <source>
        <strain evidence="6 7">ATCC 43154</strain>
    </source>
</reference>
<gene>
    <name evidence="6" type="ORF">SAMN02982985_01620</name>
</gene>
<feature type="domain" description="Beta/gamma crystallin 'Greek key'" evidence="5">
    <location>
        <begin position="63"/>
        <end position="102"/>
    </location>
</feature>
<evidence type="ECO:0000256" key="3">
    <source>
        <dbReference type="SAM" id="MobiDB-lite"/>
    </source>
</evidence>
<dbReference type="InterPro" id="IPR050252">
    <property type="entry name" value="Beta/Gamma-Crystallin"/>
</dbReference>
<evidence type="ECO:0000313" key="6">
    <source>
        <dbReference type="EMBL" id="SFL81942.1"/>
    </source>
</evidence>
<feature type="region of interest" description="Disordered" evidence="3">
    <location>
        <begin position="105"/>
        <end position="125"/>
    </location>
</feature>
<dbReference type="STRING" id="758825.SAMN02982985_01620"/>
<dbReference type="PROSITE" id="PS50915">
    <property type="entry name" value="CRYSTALLIN_BETA_GAMMA"/>
    <property type="match status" value="3"/>
</dbReference>
<dbReference type="AlphaFoldDB" id="A0A1I4KSY8"/>
<dbReference type="SUPFAM" id="SSF49695">
    <property type="entry name" value="gamma-Crystallin-like"/>
    <property type="match status" value="1"/>
</dbReference>
<name>A0A1I4KSY8_9BURK</name>
<evidence type="ECO:0000256" key="4">
    <source>
        <dbReference type="SAM" id="SignalP"/>
    </source>
</evidence>
<evidence type="ECO:0000256" key="2">
    <source>
        <dbReference type="ARBA" id="ARBA00022737"/>
    </source>
</evidence>
<protein>
    <submittedName>
        <fullName evidence="6">Beta/Gamma crystallin</fullName>
    </submittedName>
</protein>
<sequence>MKKFIKAALLLASLHQVAGQAGELTLFSRPDFGGHEVSLRGATPDLNQWDFNDRASSAVVRSGAWEVCEHADFGGRCMILERGEYPTLRRFDNLISSARELDRGNRGGWGRDHGRDDGNRGNRNDYARRGDAVMLFEHARFEGRQVGVHNDVRTLRDFDFNDVVSSIVITDGRWEFCNDADYGGQCITYGPGRYPVIDMNDRISSLRRVR</sequence>
<dbReference type="InterPro" id="IPR001064">
    <property type="entry name" value="Beta/gamma_crystallin"/>
</dbReference>
<dbReference type="InterPro" id="IPR011024">
    <property type="entry name" value="G_crystallin-like"/>
</dbReference>
<dbReference type="OrthoDB" id="9150808at2"/>
<dbReference type="SMART" id="SM00247">
    <property type="entry name" value="XTALbg"/>
    <property type="match status" value="2"/>
</dbReference>
<dbReference type="EMBL" id="FOTW01000008">
    <property type="protein sequence ID" value="SFL81942.1"/>
    <property type="molecule type" value="Genomic_DNA"/>
</dbReference>
<accession>A0A1I4KSY8</accession>
<dbReference type="Gene3D" id="2.60.20.10">
    <property type="entry name" value="Crystallins"/>
    <property type="match status" value="2"/>
</dbReference>
<evidence type="ECO:0000256" key="1">
    <source>
        <dbReference type="ARBA" id="ARBA00009646"/>
    </source>
</evidence>
<dbReference type="PANTHER" id="PTHR11818">
    <property type="entry name" value="BETA/GAMMA CRYSTALLIN"/>
    <property type="match status" value="1"/>
</dbReference>
<proteinExistence type="inferred from homology"/>
<dbReference type="RefSeq" id="WP_093386108.1">
    <property type="nucleotide sequence ID" value="NZ_FOTW01000008.1"/>
</dbReference>
<keyword evidence="7" id="KW-1185">Reference proteome</keyword>
<dbReference type="Proteomes" id="UP000199470">
    <property type="component" value="Unassembled WGS sequence"/>
</dbReference>
<evidence type="ECO:0000259" key="5">
    <source>
        <dbReference type="PROSITE" id="PS50915"/>
    </source>
</evidence>